<dbReference type="AlphaFoldDB" id="A0A399R9A5"/>
<organism evidence="2 3">
    <name type="scientific">Henriciella algicola</name>
    <dbReference type="NCBI Taxonomy" id="1608422"/>
    <lineage>
        <taxon>Bacteria</taxon>
        <taxon>Pseudomonadati</taxon>
        <taxon>Pseudomonadota</taxon>
        <taxon>Alphaproteobacteria</taxon>
        <taxon>Hyphomonadales</taxon>
        <taxon>Hyphomonadaceae</taxon>
        <taxon>Henriciella</taxon>
    </lineage>
</organism>
<dbReference type="Gene3D" id="1.10.10.10">
    <property type="entry name" value="Winged helix-like DNA-binding domain superfamily/Winged helix DNA-binding domain"/>
    <property type="match status" value="1"/>
</dbReference>
<keyword evidence="3" id="KW-1185">Reference proteome</keyword>
<reference evidence="2 3" key="1">
    <citation type="submission" date="2018-08" db="EMBL/GenBank/DDBJ databases">
        <title>Henriciella mobilis sp. nov., isolated from seawater.</title>
        <authorList>
            <person name="Cheng H."/>
            <person name="Wu Y.-H."/>
            <person name="Xu X.-W."/>
            <person name="Guo L.-L."/>
        </authorList>
    </citation>
    <scope>NUCLEOTIDE SEQUENCE [LARGE SCALE GENOMIC DNA]</scope>
    <source>
        <strain evidence="2 3">CCUG67844</strain>
    </source>
</reference>
<protein>
    <submittedName>
        <fullName evidence="2">ArsR family transcriptional regulator</fullName>
    </submittedName>
</protein>
<dbReference type="Proteomes" id="UP000265845">
    <property type="component" value="Unassembled WGS sequence"/>
</dbReference>
<dbReference type="InterPro" id="IPR001845">
    <property type="entry name" value="HTH_ArsR_DNA-bd_dom"/>
</dbReference>
<dbReference type="InterPro" id="IPR011991">
    <property type="entry name" value="ArsR-like_HTH"/>
</dbReference>
<evidence type="ECO:0000259" key="1">
    <source>
        <dbReference type="PROSITE" id="PS50987"/>
    </source>
</evidence>
<evidence type="ECO:0000313" key="3">
    <source>
        <dbReference type="Proteomes" id="UP000265845"/>
    </source>
</evidence>
<dbReference type="PANTHER" id="PTHR38600">
    <property type="entry name" value="TRANSCRIPTIONAL REGULATORY PROTEIN"/>
    <property type="match status" value="1"/>
</dbReference>
<dbReference type="OrthoDB" id="9790747at2"/>
<name>A0A399R9A5_9PROT</name>
<feature type="domain" description="HTH arsR-type" evidence="1">
    <location>
        <begin position="17"/>
        <end position="114"/>
    </location>
</feature>
<dbReference type="SUPFAM" id="SSF46785">
    <property type="entry name" value="Winged helix' DNA-binding domain"/>
    <property type="match status" value="1"/>
</dbReference>
<dbReference type="PANTHER" id="PTHR38600:SF1">
    <property type="entry name" value="TRANSCRIPTIONAL REGULATORY PROTEIN"/>
    <property type="match status" value="1"/>
</dbReference>
<comment type="caution">
    <text evidence="2">The sequence shown here is derived from an EMBL/GenBank/DDBJ whole genome shotgun (WGS) entry which is preliminary data.</text>
</comment>
<dbReference type="SMART" id="SM00418">
    <property type="entry name" value="HTH_ARSR"/>
    <property type="match status" value="1"/>
</dbReference>
<dbReference type="PRINTS" id="PR00778">
    <property type="entry name" value="HTHARSR"/>
</dbReference>
<gene>
    <name evidence="2" type="ORF">D1222_13245</name>
</gene>
<dbReference type="EMBL" id="QWGA01000008">
    <property type="protein sequence ID" value="RIJ27363.1"/>
    <property type="molecule type" value="Genomic_DNA"/>
</dbReference>
<evidence type="ECO:0000313" key="2">
    <source>
        <dbReference type="EMBL" id="RIJ27363.1"/>
    </source>
</evidence>
<dbReference type="InterPro" id="IPR036390">
    <property type="entry name" value="WH_DNA-bd_sf"/>
</dbReference>
<dbReference type="Pfam" id="PF12840">
    <property type="entry name" value="HTH_20"/>
    <property type="match status" value="1"/>
</dbReference>
<proteinExistence type="predicted"/>
<dbReference type="CDD" id="cd00090">
    <property type="entry name" value="HTH_ARSR"/>
    <property type="match status" value="1"/>
</dbReference>
<sequence length="124" mass="13210">MKAAGKNSCAISRSLSVASAARDKAAIFAALGDPTRLALVETLSDGHGRSISELASGVGMSRQAVTKHLKVLETAGLVANDRIGRESRFALDPSKLNDLADYLQSVSRHWDEAISRLKTFLGED</sequence>
<dbReference type="GO" id="GO:0003700">
    <property type="term" value="F:DNA-binding transcription factor activity"/>
    <property type="evidence" value="ECO:0007669"/>
    <property type="project" value="InterPro"/>
</dbReference>
<dbReference type="PROSITE" id="PS50987">
    <property type="entry name" value="HTH_ARSR_2"/>
    <property type="match status" value="1"/>
</dbReference>
<dbReference type="NCBIfam" id="NF033788">
    <property type="entry name" value="HTH_metalloreg"/>
    <property type="match status" value="1"/>
</dbReference>
<dbReference type="InterPro" id="IPR036388">
    <property type="entry name" value="WH-like_DNA-bd_sf"/>
</dbReference>
<accession>A0A399R9A5</accession>